<evidence type="ECO:0000313" key="1">
    <source>
        <dbReference type="EMBL" id="KAK3895886.1"/>
    </source>
</evidence>
<evidence type="ECO:0000313" key="2">
    <source>
        <dbReference type="Proteomes" id="UP001286313"/>
    </source>
</evidence>
<dbReference type="AlphaFoldDB" id="A0AAE1GPP1"/>
<organism evidence="1 2">
    <name type="scientific">Petrolisthes cinctipes</name>
    <name type="common">Flat porcelain crab</name>
    <dbReference type="NCBI Taxonomy" id="88211"/>
    <lineage>
        <taxon>Eukaryota</taxon>
        <taxon>Metazoa</taxon>
        <taxon>Ecdysozoa</taxon>
        <taxon>Arthropoda</taxon>
        <taxon>Crustacea</taxon>
        <taxon>Multicrustacea</taxon>
        <taxon>Malacostraca</taxon>
        <taxon>Eumalacostraca</taxon>
        <taxon>Eucarida</taxon>
        <taxon>Decapoda</taxon>
        <taxon>Pleocyemata</taxon>
        <taxon>Anomura</taxon>
        <taxon>Galatheoidea</taxon>
        <taxon>Porcellanidae</taxon>
        <taxon>Petrolisthes</taxon>
    </lineage>
</organism>
<dbReference type="Proteomes" id="UP001286313">
    <property type="component" value="Unassembled WGS sequence"/>
</dbReference>
<name>A0AAE1GPP1_PETCI</name>
<reference evidence="1" key="1">
    <citation type="submission" date="2023-10" db="EMBL/GenBank/DDBJ databases">
        <title>Genome assemblies of two species of porcelain crab, Petrolisthes cinctipes and Petrolisthes manimaculis (Anomura: Porcellanidae).</title>
        <authorList>
            <person name="Angst P."/>
        </authorList>
    </citation>
    <scope>NUCLEOTIDE SEQUENCE</scope>
    <source>
        <strain evidence="1">PB745_01</strain>
        <tissue evidence="1">Gill</tissue>
    </source>
</reference>
<proteinExistence type="predicted"/>
<sequence length="176" mass="19103">MDEDDMLKDTPLQAAAAVRAVRCLDSEVQHVNDDVQLEELHQAARTDETYVMLLEHVRHGFPSHRYDLNNSLLDYWKIRDELYCDGLGVTALGVANCDCDVPCTLIAALGVANWACDVLDMVGRGVADLARDGPIMAEWDVTALGGAGLDRDRMVEGPGMAGWSVAGADATVIPYL</sequence>
<gene>
    <name evidence="1" type="ORF">Pcinc_000495</name>
</gene>
<comment type="caution">
    <text evidence="1">The sequence shown here is derived from an EMBL/GenBank/DDBJ whole genome shotgun (WGS) entry which is preliminary data.</text>
</comment>
<keyword evidence="2" id="KW-1185">Reference proteome</keyword>
<dbReference type="EMBL" id="JAWQEG010000030">
    <property type="protein sequence ID" value="KAK3895886.1"/>
    <property type="molecule type" value="Genomic_DNA"/>
</dbReference>
<protein>
    <submittedName>
        <fullName evidence="1">Uncharacterized protein</fullName>
    </submittedName>
</protein>
<accession>A0AAE1GPP1</accession>